<dbReference type="InterPro" id="IPR031107">
    <property type="entry name" value="Small_HSP"/>
</dbReference>
<accession>A0A060HG53</accession>
<comment type="similarity">
    <text evidence="1 2">Belongs to the small heat shock protein (HSP20) family.</text>
</comment>
<dbReference type="PANTHER" id="PTHR11527">
    <property type="entry name" value="HEAT-SHOCK PROTEIN 20 FAMILY MEMBER"/>
    <property type="match status" value="1"/>
</dbReference>
<dbReference type="Gene3D" id="2.60.40.790">
    <property type="match status" value="1"/>
</dbReference>
<dbReference type="GeneID" id="74945651"/>
<reference evidence="4 5" key="1">
    <citation type="journal article" date="2014" name="Int. J. Syst. Evol. Microbiol.">
        <title>Nitrososphaera viennensis gen. nov., sp. nov., an aerobic and mesophilic, ammonia-oxidizing archaeon from soil and a member of the archaeal phylum Thaumarchaeota.</title>
        <authorList>
            <person name="Stieglmeier M."/>
            <person name="Klingl A."/>
            <person name="Alves R.J."/>
            <person name="Rittmann S.K."/>
            <person name="Melcher M."/>
            <person name="Leisch N."/>
            <person name="Schleper C."/>
        </authorList>
    </citation>
    <scope>NUCLEOTIDE SEQUENCE [LARGE SCALE GENOMIC DNA]</scope>
    <source>
        <strain evidence="4">EN76</strain>
    </source>
</reference>
<evidence type="ECO:0000259" key="3">
    <source>
        <dbReference type="PROSITE" id="PS01031"/>
    </source>
</evidence>
<dbReference type="InterPro" id="IPR008978">
    <property type="entry name" value="HSP20-like_chaperone"/>
</dbReference>
<dbReference type="Proteomes" id="UP000027093">
    <property type="component" value="Chromosome"/>
</dbReference>
<evidence type="ECO:0000313" key="4">
    <source>
        <dbReference type="EMBL" id="AIC14583.1"/>
    </source>
</evidence>
<dbReference type="SUPFAM" id="SSF49764">
    <property type="entry name" value="HSP20-like chaperones"/>
    <property type="match status" value="1"/>
</dbReference>
<evidence type="ECO:0000313" key="5">
    <source>
        <dbReference type="Proteomes" id="UP000027093"/>
    </source>
</evidence>
<gene>
    <name evidence="4" type="primary">hsp20-2</name>
    <name evidence="4" type="ORF">NVIE_003900</name>
</gene>
<evidence type="ECO:0000256" key="1">
    <source>
        <dbReference type="PROSITE-ProRule" id="PRU00285"/>
    </source>
</evidence>
<dbReference type="CDD" id="cd06464">
    <property type="entry name" value="ACD_sHsps-like"/>
    <property type="match status" value="1"/>
</dbReference>
<dbReference type="KEGG" id="nvn:NVIE_003900"/>
<dbReference type="PROSITE" id="PS01031">
    <property type="entry name" value="SHSP"/>
    <property type="match status" value="1"/>
</dbReference>
<protein>
    <submittedName>
        <fullName evidence="4">Heat-shock protein Hsp20</fullName>
    </submittedName>
</protein>
<proteinExistence type="inferred from homology"/>
<feature type="domain" description="SHSP" evidence="3">
    <location>
        <begin position="54"/>
        <end position="168"/>
    </location>
</feature>
<dbReference type="OrthoDB" id="198277at2157"/>
<organism evidence="4 5">
    <name type="scientific">Nitrososphaera viennensis EN76</name>
    <dbReference type="NCBI Taxonomy" id="926571"/>
    <lineage>
        <taxon>Archaea</taxon>
        <taxon>Nitrososphaerota</taxon>
        <taxon>Nitrososphaeria</taxon>
        <taxon>Nitrososphaerales</taxon>
        <taxon>Nitrososphaeraceae</taxon>
        <taxon>Nitrososphaera</taxon>
    </lineage>
</organism>
<name>A0A060HG53_9ARCH</name>
<dbReference type="InterPro" id="IPR002068">
    <property type="entry name" value="A-crystallin/Hsp20_dom"/>
</dbReference>
<keyword evidence="5" id="KW-1185">Reference proteome</keyword>
<dbReference type="HOGENOM" id="CLU_046737_12_4_2"/>
<dbReference type="RefSeq" id="WP_075053766.1">
    <property type="nucleotide sequence ID" value="NZ_CP007536.1"/>
</dbReference>
<dbReference type="AlphaFoldDB" id="A0A060HG53"/>
<dbReference type="STRING" id="926571.NVIE_003900"/>
<evidence type="ECO:0000256" key="2">
    <source>
        <dbReference type="RuleBase" id="RU003616"/>
    </source>
</evidence>
<dbReference type="EMBL" id="CP007536">
    <property type="protein sequence ID" value="AIC14583.1"/>
    <property type="molecule type" value="Genomic_DNA"/>
</dbReference>
<dbReference type="Pfam" id="PF00011">
    <property type="entry name" value="HSP20"/>
    <property type="match status" value="1"/>
</dbReference>
<sequence length="168" mass="19513">MSSKNVEKKEQESIVKRTGLFEDVGRSIEHEMERFFSRPWPPAFELRLPFGSFPPLPEVRMPLCDVVDKGDRYEANLEVPGIEKEQIDVKATRNSVEVSGEHSEKKEEKRKNYLYNERSYKSFYRKIPVPEEIIPSKIEARVVNGVLNISMPKKTPSKTDEETKVEVK</sequence>